<evidence type="ECO:0000256" key="9">
    <source>
        <dbReference type="ARBA" id="ARBA00022771"/>
    </source>
</evidence>
<dbReference type="InterPro" id="IPR019835">
    <property type="entry name" value="SWIB_domain"/>
</dbReference>
<dbReference type="InterPro" id="IPR041888">
    <property type="entry name" value="RING-HC_ZNF598/HEL2"/>
</dbReference>
<keyword evidence="8" id="KW-0479">Metal-binding</keyword>
<feature type="domain" description="DEK-C" evidence="16">
    <location>
        <begin position="7"/>
        <end position="63"/>
    </location>
</feature>
<dbReference type="PROSITE" id="PS50089">
    <property type="entry name" value="ZF_RING_2"/>
    <property type="match status" value="1"/>
</dbReference>
<comment type="subcellular location">
    <subcellularLocation>
        <location evidence="2">Cytoplasm</location>
    </subcellularLocation>
</comment>
<dbReference type="InterPro" id="IPR036885">
    <property type="entry name" value="SWIB_MDM2_dom_sf"/>
</dbReference>
<evidence type="ECO:0000256" key="10">
    <source>
        <dbReference type="ARBA" id="ARBA00022833"/>
    </source>
</evidence>
<comment type="catalytic activity">
    <reaction evidence="1">
        <text>S-ubiquitinyl-[E2 ubiquitin-conjugating enzyme]-L-cysteine + [acceptor protein]-L-lysine = [E2 ubiquitin-conjugating enzyme]-L-cysteine + N(6)-ubiquitinyl-[acceptor protein]-L-lysine.</text>
        <dbReference type="EC" id="2.3.2.27"/>
    </reaction>
</comment>
<comment type="similarity">
    <text evidence="11">Belongs to the ZNF598/HEL2 family.</text>
</comment>
<feature type="compositionally biased region" description="Basic and acidic residues" evidence="13">
    <location>
        <begin position="113"/>
        <end position="123"/>
    </location>
</feature>
<dbReference type="SMART" id="SM00355">
    <property type="entry name" value="ZnF_C2H2"/>
    <property type="match status" value="4"/>
</dbReference>
<dbReference type="InterPro" id="IPR014876">
    <property type="entry name" value="DEK_C"/>
</dbReference>
<dbReference type="GO" id="GO:0005737">
    <property type="term" value="C:cytoplasm"/>
    <property type="evidence" value="ECO:0007669"/>
    <property type="project" value="UniProtKB-SubCell"/>
</dbReference>
<feature type="domain" description="RING-type" evidence="14">
    <location>
        <begin position="414"/>
        <end position="454"/>
    </location>
</feature>
<gene>
    <name evidence="17" type="ORF">Micbo1qcDRAFT_190754</name>
</gene>
<feature type="compositionally biased region" description="Polar residues" evidence="13">
    <location>
        <begin position="751"/>
        <end position="772"/>
    </location>
</feature>
<feature type="compositionally biased region" description="Low complexity" evidence="13">
    <location>
        <begin position="774"/>
        <end position="785"/>
    </location>
</feature>
<dbReference type="Gene3D" id="1.10.245.10">
    <property type="entry name" value="SWIB/MDM2 domain"/>
    <property type="match status" value="1"/>
</dbReference>
<feature type="compositionally biased region" description="Polar residues" evidence="13">
    <location>
        <begin position="297"/>
        <end position="314"/>
    </location>
</feature>
<dbReference type="InterPro" id="IPR003121">
    <property type="entry name" value="SWIB_MDM2_domain"/>
</dbReference>
<dbReference type="OrthoDB" id="3838338at2759"/>
<protein>
    <recommendedName>
        <fullName evidence="4">RING-type E3 ubiquitin transferase</fullName>
        <ecNumber evidence="4">2.3.2.27</ecNumber>
    </recommendedName>
</protein>
<dbReference type="GO" id="GO:0016567">
    <property type="term" value="P:protein ubiquitination"/>
    <property type="evidence" value="ECO:0007669"/>
    <property type="project" value="TreeGrafter"/>
</dbReference>
<evidence type="ECO:0000256" key="1">
    <source>
        <dbReference type="ARBA" id="ARBA00000900"/>
    </source>
</evidence>
<dbReference type="GO" id="GO:0061630">
    <property type="term" value="F:ubiquitin protein ligase activity"/>
    <property type="evidence" value="ECO:0007669"/>
    <property type="project" value="UniProtKB-EC"/>
</dbReference>
<dbReference type="AlphaFoldDB" id="A0A136ILS6"/>
<evidence type="ECO:0000256" key="2">
    <source>
        <dbReference type="ARBA" id="ARBA00004496"/>
    </source>
</evidence>
<dbReference type="InterPro" id="IPR056437">
    <property type="entry name" value="Znf-C2H2_ZNF598/HEL2"/>
</dbReference>
<dbReference type="EMBL" id="KQ964272">
    <property type="protein sequence ID" value="KXJ85912.1"/>
    <property type="molecule type" value="Genomic_DNA"/>
</dbReference>
<reference evidence="18" key="1">
    <citation type="submission" date="2016-02" db="EMBL/GenBank/DDBJ databases">
        <title>Draft genome sequence of Microdochium bolleyi, a fungal endophyte of beachgrass.</title>
        <authorList>
            <consortium name="DOE Joint Genome Institute"/>
            <person name="David A.S."/>
            <person name="May G."/>
            <person name="Haridas S."/>
            <person name="Lim J."/>
            <person name="Wang M."/>
            <person name="Labutti K."/>
            <person name="Lipzen A."/>
            <person name="Barry K."/>
            <person name="Grigoriev I.V."/>
        </authorList>
    </citation>
    <scope>NUCLEOTIDE SEQUENCE [LARGE SCALE GENOMIC DNA]</scope>
    <source>
        <strain evidence="18">J235TASD1</strain>
    </source>
</reference>
<feature type="region of interest" description="Disordered" evidence="13">
    <location>
        <begin position="909"/>
        <end position="1003"/>
    </location>
</feature>
<evidence type="ECO:0000313" key="18">
    <source>
        <dbReference type="Proteomes" id="UP000070501"/>
    </source>
</evidence>
<organism evidence="17 18">
    <name type="scientific">Microdochium bolleyi</name>
    <dbReference type="NCBI Taxonomy" id="196109"/>
    <lineage>
        <taxon>Eukaryota</taxon>
        <taxon>Fungi</taxon>
        <taxon>Dikarya</taxon>
        <taxon>Ascomycota</taxon>
        <taxon>Pezizomycotina</taxon>
        <taxon>Sordariomycetes</taxon>
        <taxon>Xylariomycetidae</taxon>
        <taxon>Xylariales</taxon>
        <taxon>Microdochiaceae</taxon>
        <taxon>Microdochium</taxon>
    </lineage>
</organism>
<dbReference type="PANTHER" id="PTHR22938:SF0">
    <property type="entry name" value="E3 UBIQUITIN-PROTEIN LIGASE ZNF598"/>
    <property type="match status" value="1"/>
</dbReference>
<feature type="domain" description="DM2" evidence="15">
    <location>
        <begin position="186"/>
        <end position="263"/>
    </location>
</feature>
<feature type="compositionally biased region" description="Basic and acidic residues" evidence="13">
    <location>
        <begin position="702"/>
        <end position="726"/>
    </location>
</feature>
<dbReference type="Pfam" id="PF02201">
    <property type="entry name" value="SWIB"/>
    <property type="match status" value="1"/>
</dbReference>
<keyword evidence="18" id="KW-1185">Reference proteome</keyword>
<dbReference type="Gene3D" id="1.10.10.60">
    <property type="entry name" value="Homeodomain-like"/>
    <property type="match status" value="1"/>
</dbReference>
<evidence type="ECO:0000256" key="11">
    <source>
        <dbReference type="ARBA" id="ARBA00035113"/>
    </source>
</evidence>
<evidence type="ECO:0000256" key="4">
    <source>
        <dbReference type="ARBA" id="ARBA00012483"/>
    </source>
</evidence>
<evidence type="ECO:0000259" key="14">
    <source>
        <dbReference type="PROSITE" id="PS50089"/>
    </source>
</evidence>
<keyword evidence="5" id="KW-0963">Cytoplasm</keyword>
<dbReference type="InterPro" id="IPR001841">
    <property type="entry name" value="Znf_RING"/>
</dbReference>
<sequence length="1145" mass="122691">MSEPLSAEDERHYTQIIDGILSSVDLETVTRKKIRSSLEAALGGKDLSDQKHAIKELIEQRFDAISNDAQPDEASPQPSPKRPANGYDDNDDDADGDEIRVSSAPPKKKQRKEKSEGTEDADAKLAAMLQAEENSRSRATRGGGAKAKVVKKKAAPRKKSAKRVGPDDDSDVDGSDAPPKRKAGGGFTKPFNLSEALSDVCGETRLPRTQVVSKLWEYIKANELQDPADKRQIMCDDKLNAIFKTGRISMFQMNKHIGNHLYPVAELTYCHEHGKESSVIHTSGESTARAEPEESLSGRTPLSALSSSVAQPGSTKLPMEAPSAPAAQTGGGRPPNARGRGGRGRGRGGNAGGNNNNNSRSGRGGSRSQPKGSSEDKKDSAATDVDPATLPKAPVTIPAAEGTEGEDDVEAEVCFICASPVIHQSVAPCNHRTCHICSLRMRALYKSKECAHCRTLAPFVIFTDDGTKRYEDYADADISTTDDNIGIRYAKEDIVGDTVLLLRYNCPEASCDFAGLGWPNLHKHVRSTHNKKMCDLCTRNKKVFTHEHELFTDKELEKHMRHGDDRPGAVDQTGFKGHPLCAFCGSRFYDADKLYEHCREKHERCFLCDRQDPRQPHYYRDYNSLEEHFRKDHFICLDRECLEKKFVVFASEMDLKAHQLAEHGTTLSKDVRRDARQVDISGFDFRQPYQEPTRGGRAGRGRGRDNRDGGGGEPTGRDGRRGRDPNAEPIPASSAQPLRRDELAFQRQMAIHSSQSVSTRTFGGQLSSSNPTPAAASGRGNAAASTNVPTAALDGLTISEANMTPEDRARQVRHGAVLERAANLLQNDQNKLNTFRNHISSYRQGKQTGTALIDAFFSLFTDTSASALGTLVREVADLFEDKGKADGLRKAWSDWRAINEDYPSLPGLGGMHGATTSSSGWASAASSTSAQQTPSAGTGNNQRHTTRVLKLKSSTQQSRRSSVGQAGGVLIPTTAASRPPPPATATSAFPALPASGAKRSNAPSVSAASRATANALWGVSNNSASYGGYGGAPSSSSSSSQQQQARPPPVRTTNRGGAGPDAFPALPAAPKPTTTIFGYGRGAVRRDFGGSGSQQGSGFSWGGGSGDASGSGSAPAGEDGGEEDGGAGKGKKGNKGRKKVLVQWG</sequence>
<evidence type="ECO:0000259" key="16">
    <source>
        <dbReference type="PROSITE" id="PS51998"/>
    </source>
</evidence>
<comment type="pathway">
    <text evidence="3">Protein modification; protein ubiquitination.</text>
</comment>
<dbReference type="SMART" id="SM00151">
    <property type="entry name" value="SWIB"/>
    <property type="match status" value="1"/>
</dbReference>
<keyword evidence="9 12" id="KW-0863">Zinc-finger</keyword>
<dbReference type="STRING" id="196109.A0A136ILS6"/>
<dbReference type="InterPro" id="IPR057634">
    <property type="entry name" value="PAH_ZNF598/HEL2"/>
</dbReference>
<keyword evidence="6" id="KW-0597">Phosphoprotein</keyword>
<dbReference type="Pfam" id="PF08766">
    <property type="entry name" value="DEK_C"/>
    <property type="match status" value="1"/>
</dbReference>
<keyword evidence="7" id="KW-0808">Transferase</keyword>
<dbReference type="PROSITE" id="PS51925">
    <property type="entry name" value="SWIB_MDM2"/>
    <property type="match status" value="1"/>
</dbReference>
<dbReference type="GO" id="GO:0008270">
    <property type="term" value="F:zinc ion binding"/>
    <property type="evidence" value="ECO:0007669"/>
    <property type="project" value="UniProtKB-KW"/>
</dbReference>
<evidence type="ECO:0000256" key="7">
    <source>
        <dbReference type="ARBA" id="ARBA00022679"/>
    </source>
</evidence>
<feature type="compositionally biased region" description="Polar residues" evidence="13">
    <location>
        <begin position="952"/>
        <end position="964"/>
    </location>
</feature>
<dbReference type="SUPFAM" id="SSF109715">
    <property type="entry name" value="DEK C-terminal domain"/>
    <property type="match status" value="1"/>
</dbReference>
<proteinExistence type="inferred from homology"/>
<accession>A0A136ILS6</accession>
<dbReference type="GO" id="GO:0043022">
    <property type="term" value="F:ribosome binding"/>
    <property type="evidence" value="ECO:0007669"/>
    <property type="project" value="TreeGrafter"/>
</dbReference>
<evidence type="ECO:0000256" key="8">
    <source>
        <dbReference type="ARBA" id="ARBA00022723"/>
    </source>
</evidence>
<feature type="region of interest" description="Disordered" evidence="13">
    <location>
        <begin position="679"/>
        <end position="739"/>
    </location>
</feature>
<dbReference type="GO" id="GO:0072344">
    <property type="term" value="P:rescue of stalled ribosome"/>
    <property type="evidence" value="ECO:0007669"/>
    <property type="project" value="InterPro"/>
</dbReference>
<evidence type="ECO:0000256" key="13">
    <source>
        <dbReference type="SAM" id="MobiDB-lite"/>
    </source>
</evidence>
<feature type="compositionally biased region" description="Gly residues" evidence="13">
    <location>
        <begin position="1089"/>
        <end position="1109"/>
    </location>
</feature>
<feature type="compositionally biased region" description="Basic residues" evidence="13">
    <location>
        <begin position="148"/>
        <end position="162"/>
    </location>
</feature>
<feature type="compositionally biased region" description="Low complexity" evidence="13">
    <location>
        <begin position="1028"/>
        <end position="1045"/>
    </location>
</feature>
<dbReference type="InParanoid" id="A0A136ILS6"/>
<feature type="compositionally biased region" description="Low complexity" evidence="13">
    <location>
        <begin position="913"/>
        <end position="938"/>
    </location>
</feature>
<name>A0A136ILS6_9PEZI</name>
<feature type="compositionally biased region" description="Basic residues" evidence="13">
    <location>
        <begin position="1129"/>
        <end position="1145"/>
    </location>
</feature>
<dbReference type="InterPro" id="IPR013087">
    <property type="entry name" value="Znf_C2H2_type"/>
</dbReference>
<dbReference type="SUPFAM" id="SSF47592">
    <property type="entry name" value="SWIB/MDM2 domain"/>
    <property type="match status" value="1"/>
</dbReference>
<keyword evidence="10" id="KW-0862">Zinc</keyword>
<dbReference type="EC" id="2.3.2.27" evidence="4"/>
<feature type="compositionally biased region" description="Low complexity" evidence="13">
    <location>
        <begin position="1060"/>
        <end position="1075"/>
    </location>
</feature>
<evidence type="ECO:0000256" key="6">
    <source>
        <dbReference type="ARBA" id="ARBA00022553"/>
    </source>
</evidence>
<dbReference type="PROSITE" id="PS00028">
    <property type="entry name" value="ZINC_FINGER_C2H2_1"/>
    <property type="match status" value="1"/>
</dbReference>
<dbReference type="Pfam" id="PF25447">
    <property type="entry name" value="RING_ZNF598"/>
    <property type="match status" value="1"/>
</dbReference>
<dbReference type="Proteomes" id="UP000070501">
    <property type="component" value="Unassembled WGS sequence"/>
</dbReference>
<evidence type="ECO:0000256" key="12">
    <source>
        <dbReference type="PROSITE-ProRule" id="PRU00175"/>
    </source>
</evidence>
<dbReference type="SUPFAM" id="SSF57850">
    <property type="entry name" value="RING/U-box"/>
    <property type="match status" value="1"/>
</dbReference>
<feature type="compositionally biased region" description="Low complexity" evidence="13">
    <location>
        <begin position="984"/>
        <end position="995"/>
    </location>
</feature>
<evidence type="ECO:0000256" key="5">
    <source>
        <dbReference type="ARBA" id="ARBA00022490"/>
    </source>
</evidence>
<dbReference type="InterPro" id="IPR044288">
    <property type="entry name" value="ZNF598/HEL2"/>
</dbReference>
<dbReference type="Pfam" id="PF23230">
    <property type="entry name" value="zf-C2H2_13"/>
    <property type="match status" value="1"/>
</dbReference>
<dbReference type="PANTHER" id="PTHR22938">
    <property type="entry name" value="ZINC FINGER PROTEIN 598"/>
    <property type="match status" value="1"/>
</dbReference>
<evidence type="ECO:0000259" key="15">
    <source>
        <dbReference type="PROSITE" id="PS51925"/>
    </source>
</evidence>
<feature type="region of interest" description="Disordered" evidence="13">
    <location>
        <begin position="278"/>
        <end position="397"/>
    </location>
</feature>
<dbReference type="CDD" id="cd10567">
    <property type="entry name" value="SWIB-MDM2_like"/>
    <property type="match status" value="1"/>
</dbReference>
<dbReference type="PROSITE" id="PS51998">
    <property type="entry name" value="DEK_C"/>
    <property type="match status" value="1"/>
</dbReference>
<dbReference type="Pfam" id="PF23202">
    <property type="entry name" value="PAH_ZNF598"/>
    <property type="match status" value="1"/>
</dbReference>
<feature type="region of interest" description="Disordered" evidence="13">
    <location>
        <begin position="751"/>
        <end position="786"/>
    </location>
</feature>
<evidence type="ECO:0000313" key="17">
    <source>
        <dbReference type="EMBL" id="KXJ85912.1"/>
    </source>
</evidence>
<feature type="region of interest" description="Disordered" evidence="13">
    <location>
        <begin position="1028"/>
        <end position="1145"/>
    </location>
</feature>
<evidence type="ECO:0000256" key="3">
    <source>
        <dbReference type="ARBA" id="ARBA00004906"/>
    </source>
</evidence>
<dbReference type="CDD" id="cd16615">
    <property type="entry name" value="RING-HC_ZNF598"/>
    <property type="match status" value="1"/>
</dbReference>
<feature type="region of interest" description="Disordered" evidence="13">
    <location>
        <begin position="62"/>
        <end position="189"/>
    </location>
</feature>